<keyword evidence="9" id="KW-0963">Cytoplasm</keyword>
<comment type="caution">
    <text evidence="9">Lacks conserved residue(s) required for the propagation of feature annotation.</text>
</comment>
<comment type="cofactor">
    <cofactor evidence="9">
        <name>Mg(2+)</name>
        <dbReference type="ChEBI" id="CHEBI:18420"/>
    </cofactor>
    <text evidence="9">Requires a divalent cation, most likely magnesium in vivo, as an electrophilic catalyst to aid phosphoryl group transfer. It is the chelate of the metal and the nucleotide that is the actual substrate.</text>
</comment>
<comment type="activity regulation">
    <text evidence="9">Activated by a monovalent cation that binds near, but not in, the active site. The most likely occupant of the site in vivo is potassium. Ion binding induces a conformational change that may alter substrate affinity.</text>
</comment>
<dbReference type="Gene3D" id="3.40.1190.20">
    <property type="match status" value="1"/>
</dbReference>
<comment type="subcellular location">
    <subcellularLocation>
        <location evidence="9">Cytoplasm</location>
    </subcellularLocation>
</comment>
<feature type="binding site" evidence="9">
    <location>
        <begin position="248"/>
        <end position="249"/>
    </location>
    <ligand>
        <name>ATP</name>
        <dbReference type="ChEBI" id="CHEBI:30616"/>
    </ligand>
</feature>
<dbReference type="InterPro" id="IPR029056">
    <property type="entry name" value="Ribokinase-like"/>
</dbReference>
<keyword evidence="2 9" id="KW-0479">Metal-binding</keyword>
<sequence length="300" mass="30430">MITVLGSINMDLIANVPRLPRPGETVTGHAFATAPGGKGANQALAARRAGSVVKMVGACGQDAFAEEALSHLKRAGADLTLVRSVPGPTGVALIFVGDDGENVISVIAGANGTVSVDEASSAIAAMKAGDSLMLQMEIPRETIKAALVQARAAGIRTILNTAPMTDDAIELAALADIVIANETEFELLCGKSGLDAIAREAEMLSLAAQRNQILIVTLGADGVVATAEGKIVRARGLVIEPVDTVGAGDTFCGYLAASLESGMSLERALRRAAVAGSLACTRHGAQPSIPEAGEVDVAIG</sequence>
<evidence type="ECO:0000256" key="6">
    <source>
        <dbReference type="ARBA" id="ARBA00022842"/>
    </source>
</evidence>
<keyword evidence="8 9" id="KW-0119">Carbohydrate metabolism</keyword>
<evidence type="ECO:0000256" key="2">
    <source>
        <dbReference type="ARBA" id="ARBA00022723"/>
    </source>
</evidence>
<evidence type="ECO:0000256" key="7">
    <source>
        <dbReference type="ARBA" id="ARBA00022958"/>
    </source>
</evidence>
<organism evidence="11 12">
    <name type="scientific">Rhizobium alvei</name>
    <dbReference type="NCBI Taxonomy" id="1132659"/>
    <lineage>
        <taxon>Bacteria</taxon>
        <taxon>Pseudomonadati</taxon>
        <taxon>Pseudomonadota</taxon>
        <taxon>Alphaproteobacteria</taxon>
        <taxon>Hyphomicrobiales</taxon>
        <taxon>Rhizobiaceae</taxon>
        <taxon>Rhizobium/Agrobacterium group</taxon>
        <taxon>Rhizobium</taxon>
    </lineage>
</organism>
<evidence type="ECO:0000313" key="11">
    <source>
        <dbReference type="EMBL" id="MDO6965183.1"/>
    </source>
</evidence>
<reference evidence="11" key="1">
    <citation type="journal article" date="2015" name="Int. J. Syst. Evol. Microbiol.">
        <title>Rhizobium alvei sp. nov., isolated from a freshwater river.</title>
        <authorList>
            <person name="Sheu S.Y."/>
            <person name="Huang H.W."/>
            <person name="Young C.C."/>
            <person name="Chen W.M."/>
        </authorList>
    </citation>
    <scope>NUCLEOTIDE SEQUENCE</scope>
    <source>
        <strain evidence="11">TNR-22</strain>
    </source>
</reference>
<feature type="binding site" evidence="9">
    <location>
        <position position="249"/>
    </location>
    <ligand>
        <name>substrate</name>
    </ligand>
</feature>
<feature type="binding site" evidence="9">
    <location>
        <begin position="9"/>
        <end position="11"/>
    </location>
    <ligand>
        <name>substrate</name>
    </ligand>
</feature>
<evidence type="ECO:0000259" key="10">
    <source>
        <dbReference type="Pfam" id="PF00294"/>
    </source>
</evidence>
<gene>
    <name evidence="9" type="primary">rbsK</name>
    <name evidence="11" type="ORF">Q4481_14540</name>
</gene>
<dbReference type="CDD" id="cd01174">
    <property type="entry name" value="ribokinase"/>
    <property type="match status" value="1"/>
</dbReference>
<comment type="pathway">
    <text evidence="9">Carbohydrate metabolism; D-ribose degradation; D-ribose 5-phosphate from beta-D-ribopyranose: step 2/2.</text>
</comment>
<evidence type="ECO:0000256" key="9">
    <source>
        <dbReference type="HAMAP-Rule" id="MF_01987"/>
    </source>
</evidence>
<dbReference type="InterPro" id="IPR011877">
    <property type="entry name" value="Ribokinase"/>
</dbReference>
<keyword evidence="6 9" id="KW-0460">Magnesium</keyword>
<feature type="binding site" evidence="9">
    <location>
        <position position="181"/>
    </location>
    <ligand>
        <name>ATP</name>
        <dbReference type="ChEBI" id="CHEBI:30616"/>
    </ligand>
</feature>
<dbReference type="HAMAP" id="MF_01987">
    <property type="entry name" value="Ribokinase"/>
    <property type="match status" value="1"/>
</dbReference>
<feature type="binding site" evidence="9">
    <location>
        <begin position="217"/>
        <end position="222"/>
    </location>
    <ligand>
        <name>ATP</name>
        <dbReference type="ChEBI" id="CHEBI:30616"/>
    </ligand>
</feature>
<dbReference type="InterPro" id="IPR011611">
    <property type="entry name" value="PfkB_dom"/>
</dbReference>
<feature type="binding site" evidence="9">
    <location>
        <position position="245"/>
    </location>
    <ligand>
        <name>K(+)</name>
        <dbReference type="ChEBI" id="CHEBI:29103"/>
    </ligand>
</feature>
<comment type="caution">
    <text evidence="11">The sequence shown here is derived from an EMBL/GenBank/DDBJ whole genome shotgun (WGS) entry which is preliminary data.</text>
</comment>
<evidence type="ECO:0000256" key="1">
    <source>
        <dbReference type="ARBA" id="ARBA00022679"/>
    </source>
</evidence>
<dbReference type="InterPro" id="IPR002139">
    <property type="entry name" value="Ribo/fructo_kinase"/>
</dbReference>
<feature type="binding site" evidence="9">
    <location>
        <position position="282"/>
    </location>
    <ligand>
        <name>K(+)</name>
        <dbReference type="ChEBI" id="CHEBI:29103"/>
    </ligand>
</feature>
<evidence type="ECO:0000313" key="12">
    <source>
        <dbReference type="Proteomes" id="UP001174932"/>
    </source>
</evidence>
<keyword evidence="7 9" id="KW-0630">Potassium</keyword>
<evidence type="ECO:0000256" key="4">
    <source>
        <dbReference type="ARBA" id="ARBA00022777"/>
    </source>
</evidence>
<dbReference type="EMBL" id="JAUOZU010000009">
    <property type="protein sequence ID" value="MDO6965183.1"/>
    <property type="molecule type" value="Genomic_DNA"/>
</dbReference>
<dbReference type="Pfam" id="PF00294">
    <property type="entry name" value="PfkB"/>
    <property type="match status" value="1"/>
</dbReference>
<protein>
    <recommendedName>
        <fullName evidence="9">Ribokinase</fullName>
        <shortName evidence="9">RK</shortName>
        <ecNumber evidence="9">2.7.1.15</ecNumber>
    </recommendedName>
</protein>
<feature type="binding site" evidence="9">
    <location>
        <position position="137"/>
    </location>
    <ligand>
        <name>substrate</name>
    </ligand>
</feature>
<dbReference type="Proteomes" id="UP001174932">
    <property type="component" value="Unassembled WGS sequence"/>
</dbReference>
<feature type="binding site" evidence="9">
    <location>
        <begin position="37"/>
        <end position="41"/>
    </location>
    <ligand>
        <name>substrate</name>
    </ligand>
</feature>
<keyword evidence="12" id="KW-1185">Reference proteome</keyword>
<comment type="catalytic activity">
    <reaction evidence="9">
        <text>D-ribose + ATP = D-ribose 5-phosphate + ADP + H(+)</text>
        <dbReference type="Rhea" id="RHEA:13697"/>
        <dbReference type="ChEBI" id="CHEBI:15378"/>
        <dbReference type="ChEBI" id="CHEBI:30616"/>
        <dbReference type="ChEBI" id="CHEBI:47013"/>
        <dbReference type="ChEBI" id="CHEBI:78346"/>
        <dbReference type="ChEBI" id="CHEBI:456216"/>
        <dbReference type="EC" id="2.7.1.15"/>
    </reaction>
</comment>
<feature type="binding site" evidence="9">
    <location>
        <position position="243"/>
    </location>
    <ligand>
        <name>K(+)</name>
        <dbReference type="ChEBI" id="CHEBI:29103"/>
    </ligand>
</feature>
<dbReference type="GO" id="GO:0004747">
    <property type="term" value="F:ribokinase activity"/>
    <property type="evidence" value="ECO:0007669"/>
    <property type="project" value="UniProtKB-EC"/>
</dbReference>
<feature type="binding site" evidence="9">
    <location>
        <position position="279"/>
    </location>
    <ligand>
        <name>K(+)</name>
        <dbReference type="ChEBI" id="CHEBI:29103"/>
    </ligand>
</feature>
<dbReference type="PANTHER" id="PTHR10584:SF166">
    <property type="entry name" value="RIBOKINASE"/>
    <property type="match status" value="1"/>
</dbReference>
<comment type="function">
    <text evidence="9">Catalyzes the phosphorylation of ribose at O-5 in a reaction requiring ATP and magnesium. The resulting D-ribose-5-phosphate can then be used either for sythesis of nucleotides, histidine, and tryptophan, or as a component of the pentose phosphate pathway.</text>
</comment>
<dbReference type="PANTHER" id="PTHR10584">
    <property type="entry name" value="SUGAR KINASE"/>
    <property type="match status" value="1"/>
</dbReference>
<evidence type="ECO:0000256" key="5">
    <source>
        <dbReference type="ARBA" id="ARBA00022840"/>
    </source>
</evidence>
<feature type="domain" description="Carbohydrate kinase PfkB" evidence="10">
    <location>
        <begin position="2"/>
        <end position="291"/>
    </location>
</feature>
<keyword evidence="4 9" id="KW-0418">Kinase</keyword>
<dbReference type="SUPFAM" id="SSF53613">
    <property type="entry name" value="Ribokinase-like"/>
    <property type="match status" value="1"/>
</dbReference>
<keyword evidence="5 9" id="KW-0067">ATP-binding</keyword>
<comment type="similarity">
    <text evidence="9">Belongs to the carbohydrate kinase PfkB family. Ribokinase subfamily.</text>
</comment>
<reference evidence="11" key="2">
    <citation type="submission" date="2023-07" db="EMBL/GenBank/DDBJ databases">
        <authorList>
            <person name="Shen H."/>
        </authorList>
    </citation>
    <scope>NUCLEOTIDE SEQUENCE</scope>
    <source>
        <strain evidence="11">TNR-22</strain>
    </source>
</reference>
<feature type="binding site" evidence="9">
    <location>
        <position position="288"/>
    </location>
    <ligand>
        <name>K(+)</name>
        <dbReference type="ChEBI" id="CHEBI:29103"/>
    </ligand>
</feature>
<proteinExistence type="inferred from homology"/>
<comment type="subunit">
    <text evidence="9">Homodimer.</text>
</comment>
<evidence type="ECO:0000256" key="3">
    <source>
        <dbReference type="ARBA" id="ARBA00022741"/>
    </source>
</evidence>
<feature type="active site" description="Proton acceptor" evidence="9">
    <location>
        <position position="249"/>
    </location>
</feature>
<dbReference type="PRINTS" id="PR00990">
    <property type="entry name" value="RIBOKINASE"/>
</dbReference>
<keyword evidence="1 9" id="KW-0808">Transferase</keyword>
<dbReference type="EC" id="2.7.1.15" evidence="9"/>
<name>A0ABT8YP83_9HYPH</name>
<keyword evidence="3 9" id="KW-0547">Nucleotide-binding</keyword>
<feature type="binding site" evidence="9">
    <location>
        <position position="284"/>
    </location>
    <ligand>
        <name>K(+)</name>
        <dbReference type="ChEBI" id="CHEBI:29103"/>
    </ligand>
</feature>
<accession>A0ABT8YP83</accession>
<evidence type="ECO:0000256" key="8">
    <source>
        <dbReference type="ARBA" id="ARBA00023277"/>
    </source>
</evidence>
<dbReference type="RefSeq" id="WP_304377114.1">
    <property type="nucleotide sequence ID" value="NZ_JAUOZU010000009.1"/>
</dbReference>